<dbReference type="PANTHER" id="PTHR43514:SF10">
    <property type="entry name" value="MOLYBDENUM IMPORT ATP-BINDING PROTEIN MODC 2"/>
    <property type="match status" value="1"/>
</dbReference>
<gene>
    <name evidence="12" type="primary">modC</name>
    <name evidence="12" type="ORF">FHK82_08230</name>
</gene>
<keyword evidence="7" id="KW-1278">Translocase</keyword>
<comment type="caution">
    <text evidence="12">The sequence shown here is derived from an EMBL/GenBank/DDBJ whole genome shotgun (WGS) entry which is preliminary data.</text>
</comment>
<dbReference type="SUPFAM" id="SSF52540">
    <property type="entry name" value="P-loop containing nucleoside triphosphate hydrolases"/>
    <property type="match status" value="1"/>
</dbReference>
<dbReference type="GO" id="GO:0016887">
    <property type="term" value="F:ATP hydrolysis activity"/>
    <property type="evidence" value="ECO:0007669"/>
    <property type="project" value="InterPro"/>
</dbReference>
<dbReference type="InterPro" id="IPR003439">
    <property type="entry name" value="ABC_transporter-like_ATP-bd"/>
</dbReference>
<evidence type="ECO:0000256" key="6">
    <source>
        <dbReference type="ARBA" id="ARBA00022840"/>
    </source>
</evidence>
<evidence type="ECO:0000259" key="10">
    <source>
        <dbReference type="PROSITE" id="PS50893"/>
    </source>
</evidence>
<proteinExistence type="predicted"/>
<dbReference type="GO" id="GO:0140359">
    <property type="term" value="F:ABC-type transporter activity"/>
    <property type="evidence" value="ECO:0007669"/>
    <property type="project" value="InterPro"/>
</dbReference>
<dbReference type="GO" id="GO:0015098">
    <property type="term" value="F:molybdate ion transmembrane transporter activity"/>
    <property type="evidence" value="ECO:0007669"/>
    <property type="project" value="InterPro"/>
</dbReference>
<dbReference type="InterPro" id="IPR017871">
    <property type="entry name" value="ABC_transporter-like_CS"/>
</dbReference>
<reference evidence="12 13" key="1">
    <citation type="submission" date="2019-07" db="EMBL/GenBank/DDBJ databases">
        <title>The pathways for chlorine oxyanion respiration interact through the shared metabolite chlorate.</title>
        <authorList>
            <person name="Barnum T.P."/>
            <person name="Cheng Y."/>
            <person name="Hill K.A."/>
            <person name="Lucas L.N."/>
            <person name="Carlson H.K."/>
            <person name="Coates J.D."/>
        </authorList>
    </citation>
    <scope>NUCLEOTIDE SEQUENCE [LARGE SCALE GENOMIC DNA]</scope>
    <source>
        <strain evidence="12">BK-3</strain>
    </source>
</reference>
<evidence type="ECO:0000259" key="11">
    <source>
        <dbReference type="PROSITE" id="PS51866"/>
    </source>
</evidence>
<dbReference type="EMBL" id="VMRY01000033">
    <property type="protein sequence ID" value="TVT55575.1"/>
    <property type="molecule type" value="Genomic_DNA"/>
</dbReference>
<sequence length="359" mass="39601">MNDALSFRFRMPLGNFTLNTTGEIPISGVTALFGRSGCGKTSLLRCFAGLEQAGDAYLSLAGECWHDSEQGFYLPPHKRAIGYVFQEGMLFPHLRVRDNLLFGYKRTPDNQRSGSLNQVVKLLDIAPLLERFPAQLSGGEKQRVAIGRALLNHPRLLLMDEPMAALDRGHKREILPYLERLHGEANIPIIYVSHDLDEVARIADHLLLIEHGEVMAAGPLSEMLARVDLPIARNEEAGALFDTQILQHDENFHLTRLGFAGGELTVGWIDLPVGERVRIRIHAKDVSLALDLPGPTSILNILPVTVTEMAAHGRGRMIVKLDLGGIPLLARITQKSQANLDLKPGMQIYAQIKSVALSL</sequence>
<dbReference type="Proteomes" id="UP000317355">
    <property type="component" value="Unassembled WGS sequence"/>
</dbReference>
<dbReference type="Pfam" id="PF00005">
    <property type="entry name" value="ABC_tran"/>
    <property type="match status" value="1"/>
</dbReference>
<dbReference type="SMART" id="SM00382">
    <property type="entry name" value="AAA"/>
    <property type="match status" value="1"/>
</dbReference>
<dbReference type="PROSITE" id="PS00211">
    <property type="entry name" value="ABC_TRANSPORTER_1"/>
    <property type="match status" value="1"/>
</dbReference>
<evidence type="ECO:0000256" key="8">
    <source>
        <dbReference type="ARBA" id="ARBA00023136"/>
    </source>
</evidence>
<evidence type="ECO:0000313" key="13">
    <source>
        <dbReference type="Proteomes" id="UP000317355"/>
    </source>
</evidence>
<evidence type="ECO:0000256" key="9">
    <source>
        <dbReference type="PROSITE-ProRule" id="PRU01213"/>
    </source>
</evidence>
<dbReference type="GO" id="GO:0016020">
    <property type="term" value="C:membrane"/>
    <property type="evidence" value="ECO:0007669"/>
    <property type="project" value="InterPro"/>
</dbReference>
<evidence type="ECO:0000256" key="3">
    <source>
        <dbReference type="ARBA" id="ARBA00022505"/>
    </source>
</evidence>
<keyword evidence="4" id="KW-0997">Cell inner membrane</keyword>
<evidence type="ECO:0000256" key="5">
    <source>
        <dbReference type="ARBA" id="ARBA00022741"/>
    </source>
</evidence>
<dbReference type="InterPro" id="IPR027417">
    <property type="entry name" value="P-loop_NTPase"/>
</dbReference>
<keyword evidence="8" id="KW-0472">Membrane</keyword>
<dbReference type="PROSITE" id="PS50893">
    <property type="entry name" value="ABC_TRANSPORTER_2"/>
    <property type="match status" value="1"/>
</dbReference>
<dbReference type="Pfam" id="PF03459">
    <property type="entry name" value="TOBE"/>
    <property type="match status" value="1"/>
</dbReference>
<organism evidence="12 13">
    <name type="scientific">Sedimenticola thiotaurini</name>
    <dbReference type="NCBI Taxonomy" id="1543721"/>
    <lineage>
        <taxon>Bacteria</taxon>
        <taxon>Pseudomonadati</taxon>
        <taxon>Pseudomonadota</taxon>
        <taxon>Gammaproteobacteria</taxon>
        <taxon>Chromatiales</taxon>
        <taxon>Sedimenticolaceae</taxon>
        <taxon>Sedimenticola</taxon>
    </lineage>
</organism>
<protein>
    <submittedName>
        <fullName evidence="12">Molybdenum ABC transporter ATP-binding protein</fullName>
    </submittedName>
</protein>
<dbReference type="GO" id="GO:0005524">
    <property type="term" value="F:ATP binding"/>
    <property type="evidence" value="ECO:0007669"/>
    <property type="project" value="UniProtKB-KW"/>
</dbReference>
<dbReference type="PANTHER" id="PTHR43514">
    <property type="entry name" value="ABC TRANSPORTER I FAMILY MEMBER 10"/>
    <property type="match status" value="1"/>
</dbReference>
<dbReference type="InterPro" id="IPR004606">
    <property type="entry name" value="Mop_domain"/>
</dbReference>
<keyword evidence="6 12" id="KW-0067">ATP-binding</keyword>
<accession>A0A558D3I2</accession>
<dbReference type="PROSITE" id="PS51866">
    <property type="entry name" value="MOP"/>
    <property type="match status" value="1"/>
</dbReference>
<keyword evidence="1" id="KW-0813">Transport</keyword>
<evidence type="ECO:0000256" key="1">
    <source>
        <dbReference type="ARBA" id="ARBA00022448"/>
    </source>
</evidence>
<dbReference type="InterPro" id="IPR011868">
    <property type="entry name" value="ModC_ABC_ATP-bd"/>
</dbReference>
<dbReference type="InterPro" id="IPR050334">
    <property type="entry name" value="Molybdenum_import_ModC"/>
</dbReference>
<dbReference type="InterPro" id="IPR005116">
    <property type="entry name" value="Transp-assoc_OB_typ1"/>
</dbReference>
<keyword evidence="2" id="KW-1003">Cell membrane</keyword>
<feature type="domain" description="Mop" evidence="11">
    <location>
        <begin position="295"/>
        <end position="359"/>
    </location>
</feature>
<keyword evidence="5" id="KW-0547">Nucleotide-binding</keyword>
<evidence type="ECO:0000256" key="7">
    <source>
        <dbReference type="ARBA" id="ARBA00022967"/>
    </source>
</evidence>
<dbReference type="STRING" id="1543721.AAY24_07205"/>
<feature type="domain" description="ABC transporter" evidence="10">
    <location>
        <begin position="1"/>
        <end position="236"/>
    </location>
</feature>
<evidence type="ECO:0000313" key="12">
    <source>
        <dbReference type="EMBL" id="TVT55575.1"/>
    </source>
</evidence>
<dbReference type="InterPro" id="IPR003593">
    <property type="entry name" value="AAA+_ATPase"/>
</dbReference>
<dbReference type="Gene3D" id="2.40.50.100">
    <property type="match status" value="1"/>
</dbReference>
<name>A0A558D3I2_9GAMM</name>
<dbReference type="AlphaFoldDB" id="A0A558D3I2"/>
<dbReference type="InterPro" id="IPR008995">
    <property type="entry name" value="Mo/tungstate-bd_C_term_dom"/>
</dbReference>
<dbReference type="NCBIfam" id="TIGR02142">
    <property type="entry name" value="modC_ABC"/>
    <property type="match status" value="1"/>
</dbReference>
<evidence type="ECO:0000256" key="4">
    <source>
        <dbReference type="ARBA" id="ARBA00022519"/>
    </source>
</evidence>
<dbReference type="Gene3D" id="3.40.50.300">
    <property type="entry name" value="P-loop containing nucleotide triphosphate hydrolases"/>
    <property type="match status" value="1"/>
</dbReference>
<evidence type="ECO:0000256" key="2">
    <source>
        <dbReference type="ARBA" id="ARBA00022475"/>
    </source>
</evidence>
<dbReference type="SUPFAM" id="SSF50331">
    <property type="entry name" value="MOP-like"/>
    <property type="match status" value="1"/>
</dbReference>
<keyword evidence="3 9" id="KW-0500">Molybdenum</keyword>